<proteinExistence type="predicted"/>
<gene>
    <name evidence="1" type="ORF">UFOPK2366_00280</name>
</gene>
<protein>
    <submittedName>
        <fullName evidence="1">Unannotated protein</fullName>
    </submittedName>
</protein>
<organism evidence="1">
    <name type="scientific">freshwater metagenome</name>
    <dbReference type="NCBI Taxonomy" id="449393"/>
    <lineage>
        <taxon>unclassified sequences</taxon>
        <taxon>metagenomes</taxon>
        <taxon>ecological metagenomes</taxon>
    </lineage>
</organism>
<accession>A0A6J6NC07</accession>
<sequence length="144" mass="15733">MAAIRNVILDDRLLIEELLVGIDAKGERHTTTYWYYRACRAAVSGAGGHLSGPFLGLDDQRQATAIRSLLLLPDTIGLPEPRATVPVMAELSERHPRLNLLNLEAAAAGLVLNATMLLSIEATRGVLPEILDAEKVRWRTVEIA</sequence>
<name>A0A6J6NC07_9ZZZZ</name>
<evidence type="ECO:0000313" key="1">
    <source>
        <dbReference type="EMBL" id="CAB4682083.1"/>
    </source>
</evidence>
<reference evidence="1" key="1">
    <citation type="submission" date="2020-05" db="EMBL/GenBank/DDBJ databases">
        <authorList>
            <person name="Chiriac C."/>
            <person name="Salcher M."/>
            <person name="Ghai R."/>
            <person name="Kavagutti S V."/>
        </authorList>
    </citation>
    <scope>NUCLEOTIDE SEQUENCE</scope>
</reference>
<dbReference type="EMBL" id="CAEZXM010000033">
    <property type="protein sequence ID" value="CAB4682083.1"/>
    <property type="molecule type" value="Genomic_DNA"/>
</dbReference>
<dbReference type="AlphaFoldDB" id="A0A6J6NC07"/>